<evidence type="ECO:0000313" key="2">
    <source>
        <dbReference type="Proteomes" id="UP000094389"/>
    </source>
</evidence>
<keyword evidence="2" id="KW-1185">Reference proteome</keyword>
<dbReference type="Proteomes" id="UP000094389">
    <property type="component" value="Unassembled WGS sequence"/>
</dbReference>
<protein>
    <submittedName>
        <fullName evidence="1">Uncharacterized protein</fullName>
    </submittedName>
</protein>
<dbReference type="GeneID" id="30992349"/>
<evidence type="ECO:0000313" key="1">
    <source>
        <dbReference type="EMBL" id="ODV74011.1"/>
    </source>
</evidence>
<name>A0A1E4S3C9_CYBJN</name>
<reference evidence="1 2" key="1">
    <citation type="journal article" date="2016" name="Proc. Natl. Acad. Sci. U.S.A.">
        <title>Comparative genomics of biotechnologically important yeasts.</title>
        <authorList>
            <person name="Riley R."/>
            <person name="Haridas S."/>
            <person name="Wolfe K.H."/>
            <person name="Lopes M.R."/>
            <person name="Hittinger C.T."/>
            <person name="Goeker M."/>
            <person name="Salamov A.A."/>
            <person name="Wisecaver J.H."/>
            <person name="Long T.M."/>
            <person name="Calvey C.H."/>
            <person name="Aerts A.L."/>
            <person name="Barry K.W."/>
            <person name="Choi C."/>
            <person name="Clum A."/>
            <person name="Coughlan A.Y."/>
            <person name="Deshpande S."/>
            <person name="Douglass A.P."/>
            <person name="Hanson S.J."/>
            <person name="Klenk H.-P."/>
            <person name="LaButti K.M."/>
            <person name="Lapidus A."/>
            <person name="Lindquist E.A."/>
            <person name="Lipzen A.M."/>
            <person name="Meier-Kolthoff J.P."/>
            <person name="Ohm R.A."/>
            <person name="Otillar R.P."/>
            <person name="Pangilinan J.L."/>
            <person name="Peng Y."/>
            <person name="Rokas A."/>
            <person name="Rosa C.A."/>
            <person name="Scheuner C."/>
            <person name="Sibirny A.A."/>
            <person name="Slot J.C."/>
            <person name="Stielow J.B."/>
            <person name="Sun H."/>
            <person name="Kurtzman C.P."/>
            <person name="Blackwell M."/>
            <person name="Grigoriev I.V."/>
            <person name="Jeffries T.W."/>
        </authorList>
    </citation>
    <scope>NUCLEOTIDE SEQUENCE [LARGE SCALE GENOMIC DNA]</scope>
    <source>
        <strain evidence="2">ATCC 18201 / CBS 1600 / BCRC 20928 / JCM 3617 / NBRC 0987 / NRRL Y-1542</strain>
    </source>
</reference>
<dbReference type="EMBL" id="KV453929">
    <property type="protein sequence ID" value="ODV74011.1"/>
    <property type="molecule type" value="Genomic_DNA"/>
</dbReference>
<accession>A0A1E4S3C9</accession>
<sequence>MAVIKFKIVPVKKSTYNTCWVAERLQNEAIGKTSQLMLKDPWKFTRCNDLVEDIDWRHHQITRPKSRSVLYTAGYQGERNERQTRSVYEDQDTHLLENAKFEYVQGAMAKQTSPYQVVYDSNRDTLRYVDLHTLKVCADAFEHSRANTSNFWRSHLYQQWKDEYRKLSFPIKKVTCRNIMAWRSKCNYVTYEQFSYYFGQLLKRLIMEHRLPKYPQNGIYLPDLGAVIARPLVIDMDDTDRVVQPYDVFQYDKVPLRMSCAQLWHLWCNRYKSQASIREFEMNRYSALMKLNQKFNFLCELKVTVIKLIVTCSIRRNIRPQLIVDYLDFAANMNSSASLTWFPKMPWIIENIEELSKLLIGERKLEIQPLTLFQYTNYDW</sequence>
<dbReference type="RefSeq" id="XP_020071050.1">
    <property type="nucleotide sequence ID" value="XM_020217953.1"/>
</dbReference>
<gene>
    <name evidence="1" type="ORF">CYBJADRAFT_81717</name>
</gene>
<organism evidence="1 2">
    <name type="scientific">Cyberlindnera jadinii (strain ATCC 18201 / CBS 1600 / BCRC 20928 / JCM 3617 / NBRC 0987 / NRRL Y-1542)</name>
    <name type="common">Torula yeast</name>
    <name type="synonym">Candida utilis</name>
    <dbReference type="NCBI Taxonomy" id="983966"/>
    <lineage>
        <taxon>Eukaryota</taxon>
        <taxon>Fungi</taxon>
        <taxon>Dikarya</taxon>
        <taxon>Ascomycota</taxon>
        <taxon>Saccharomycotina</taxon>
        <taxon>Saccharomycetes</taxon>
        <taxon>Phaffomycetales</taxon>
        <taxon>Phaffomycetaceae</taxon>
        <taxon>Cyberlindnera</taxon>
    </lineage>
</organism>
<proteinExistence type="predicted"/>
<dbReference type="AlphaFoldDB" id="A0A1E4S3C9"/>